<evidence type="ECO:0000313" key="3">
    <source>
        <dbReference type="Ensembl" id="ENSJJAP00000014882.1"/>
    </source>
</evidence>
<evidence type="ECO:0000256" key="1">
    <source>
        <dbReference type="ARBA" id="ARBA00023002"/>
    </source>
</evidence>
<keyword evidence="4" id="KW-1185">Reference proteome</keyword>
<dbReference type="Proteomes" id="UP000694385">
    <property type="component" value="Unassembled WGS sequence"/>
</dbReference>
<dbReference type="InterPro" id="IPR052128">
    <property type="entry name" value="Oxidoreductase_NAD-binding"/>
</dbReference>
<name>A0A8C5KWL8_JACJA</name>
<gene>
    <name evidence="3" type="primary">Oxnad1</name>
</gene>
<dbReference type="Ensembl" id="ENSJJAT00000021385.1">
    <property type="protein sequence ID" value="ENSJJAP00000014882.1"/>
    <property type="gene ID" value="ENSJJAG00000017236.1"/>
</dbReference>
<dbReference type="AlphaFoldDB" id="A0A8C5KWL8"/>
<organism evidence="3 4">
    <name type="scientific">Jaculus jaculus</name>
    <name type="common">Lesser Egyptian jerboa</name>
    <dbReference type="NCBI Taxonomy" id="51337"/>
    <lineage>
        <taxon>Eukaryota</taxon>
        <taxon>Metazoa</taxon>
        <taxon>Chordata</taxon>
        <taxon>Craniata</taxon>
        <taxon>Vertebrata</taxon>
        <taxon>Euteleostomi</taxon>
        <taxon>Mammalia</taxon>
        <taxon>Eutheria</taxon>
        <taxon>Euarchontoglires</taxon>
        <taxon>Glires</taxon>
        <taxon>Rodentia</taxon>
        <taxon>Myomorpha</taxon>
        <taxon>Dipodoidea</taxon>
        <taxon>Dipodidae</taxon>
        <taxon>Dipodinae</taxon>
        <taxon>Jaculus</taxon>
    </lineage>
</organism>
<keyword evidence="1" id="KW-0560">Oxidoreductase</keyword>
<dbReference type="GO" id="GO:0005739">
    <property type="term" value="C:mitochondrion"/>
    <property type="evidence" value="ECO:0007669"/>
    <property type="project" value="TreeGrafter"/>
</dbReference>
<keyword evidence="2" id="KW-0520">NAD</keyword>
<evidence type="ECO:0000313" key="4">
    <source>
        <dbReference type="Proteomes" id="UP000694385"/>
    </source>
</evidence>
<reference evidence="3" key="2">
    <citation type="submission" date="2025-09" db="UniProtKB">
        <authorList>
            <consortium name="Ensembl"/>
        </authorList>
    </citation>
    <scope>IDENTIFICATION</scope>
</reference>
<proteinExistence type="predicted"/>
<reference evidence="3" key="1">
    <citation type="submission" date="2025-08" db="UniProtKB">
        <authorList>
            <consortium name="Ensembl"/>
        </authorList>
    </citation>
    <scope>IDENTIFICATION</scope>
</reference>
<protein>
    <submittedName>
        <fullName evidence="3">Uncharacterized protein</fullName>
    </submittedName>
</protein>
<dbReference type="PANTHER" id="PTHR46505:SF1">
    <property type="entry name" value="OXIDOREDUCTASE NAD-BINDING DOMAIN-CONTAINING PROTEIN 1"/>
    <property type="match status" value="1"/>
</dbReference>
<dbReference type="PANTHER" id="PTHR46505">
    <property type="entry name" value="OXIDOREDUCTASE NAD-BINDING DOMAIN-CONTAINING PROTEIN 1"/>
    <property type="match status" value="1"/>
</dbReference>
<sequence>MGCAAVLTPRLWRGSLGAISTQTAVWRLASGASRHLSLASIMKSRRKTDHLERTASVARREVVAAAKVCGVVDESPSVRNLRLLIADEDFSFKAGQ</sequence>
<dbReference type="GeneTree" id="ENSGT00940000169811"/>
<dbReference type="GO" id="GO:0016491">
    <property type="term" value="F:oxidoreductase activity"/>
    <property type="evidence" value="ECO:0007669"/>
    <property type="project" value="UniProtKB-KW"/>
</dbReference>
<evidence type="ECO:0000256" key="2">
    <source>
        <dbReference type="ARBA" id="ARBA00023027"/>
    </source>
</evidence>
<accession>A0A8C5KWL8</accession>
<dbReference type="OMA" id="RENNLFH"/>